<name>J9ZZN6_TRICA</name>
<reference evidence="11 12" key="2">
    <citation type="journal article" date="2010" name="Nucleic Acids Res.">
        <title>BeetleBase in 2010: revisions to provide comprehensive genomic information for Tribolium castaneum.</title>
        <authorList>
            <person name="Kim H.S."/>
            <person name="Murphy T."/>
            <person name="Xia J."/>
            <person name="Caragea D."/>
            <person name="Park Y."/>
            <person name="Beeman R.W."/>
            <person name="Lorenzen M.D."/>
            <person name="Butcher S."/>
            <person name="Manak J.R."/>
            <person name="Brown S.J."/>
        </authorList>
    </citation>
    <scope>GENOME REANNOTATION</scope>
    <source>
        <strain evidence="11 12">Georgia GA2</strain>
    </source>
</reference>
<keyword evidence="7" id="KW-0325">Glycoprotein</keyword>
<evidence type="ECO:0000256" key="7">
    <source>
        <dbReference type="ARBA" id="ARBA00023180"/>
    </source>
</evidence>
<dbReference type="Proteomes" id="UP000007266">
    <property type="component" value="Linkage group 4"/>
</dbReference>
<evidence type="ECO:0000256" key="6">
    <source>
        <dbReference type="ARBA" id="ARBA00023136"/>
    </source>
</evidence>
<dbReference type="PANTHER" id="PTHR33562">
    <property type="entry name" value="ATILLA, ISOFORM B-RELATED-RELATED"/>
    <property type="match status" value="1"/>
</dbReference>
<dbReference type="GO" id="GO:0005886">
    <property type="term" value="C:plasma membrane"/>
    <property type="evidence" value="ECO:0000318"/>
    <property type="project" value="GO_Central"/>
</dbReference>
<dbReference type="KEGG" id="tca:103312675"/>
<keyword evidence="4 9" id="KW-0732">Signal</keyword>
<proteinExistence type="evidence at transcript level"/>
<dbReference type="STRING" id="7070.J9ZZN6"/>
<feature type="signal peptide" evidence="9">
    <location>
        <begin position="1"/>
        <end position="25"/>
    </location>
</feature>
<dbReference type="GO" id="GO:0032222">
    <property type="term" value="P:regulation of synaptic transmission, cholinergic"/>
    <property type="evidence" value="ECO:0007669"/>
    <property type="project" value="InterPro"/>
</dbReference>
<dbReference type="EMBL" id="JX470185">
    <property type="protein sequence ID" value="AFS64713.1"/>
    <property type="molecule type" value="mRNA"/>
</dbReference>
<dbReference type="OMA" id="SCKDPFN"/>
<dbReference type="FunCoup" id="J9ZZN6">
    <property type="interactions" value="1"/>
</dbReference>
<evidence type="ECO:0000256" key="8">
    <source>
        <dbReference type="ARBA" id="ARBA00023288"/>
    </source>
</evidence>
<dbReference type="GO" id="GO:0030431">
    <property type="term" value="P:sleep"/>
    <property type="evidence" value="ECO:0007669"/>
    <property type="project" value="InterPro"/>
</dbReference>
<feature type="chain" id="PRO_5010125547" evidence="9">
    <location>
        <begin position="26"/>
        <end position="150"/>
    </location>
</feature>
<dbReference type="InterPro" id="IPR031424">
    <property type="entry name" value="QVR-like"/>
</dbReference>
<dbReference type="CDD" id="cd23589">
    <property type="entry name" value="TFP_LU_ECD_Rtv"/>
    <property type="match status" value="1"/>
</dbReference>
<evidence type="ECO:0000256" key="2">
    <source>
        <dbReference type="ARBA" id="ARBA00022622"/>
    </source>
</evidence>
<gene>
    <name evidence="11" type="primary">AUGUSTUS-3.0.2_32816</name>
    <name evidence="11" type="ORF">TcasGA2_TC032816</name>
</gene>
<reference evidence="10" key="3">
    <citation type="submission" date="2012-08" db="EMBL/GenBank/DDBJ databases">
        <title>Retroactive maintains cuticle integrity by promoting the trafficking of the chitin-binding protein Knickkopf into the procuticle of Tribolium castaneum.</title>
        <authorList>
            <person name="Chaudhari S.S."/>
            <person name="Arakane Y."/>
            <person name="Specht C.A."/>
            <person name="Moussian B."/>
            <person name="Kramer K.J."/>
            <person name="Beeman R.W."/>
            <person name="Muthukrishnan S."/>
        </authorList>
    </citation>
    <scope>NUCLEOTIDE SEQUENCE</scope>
</reference>
<dbReference type="eggNOG" id="ENOG502S150">
    <property type="taxonomic scope" value="Eukaryota"/>
</dbReference>
<dbReference type="EMBL" id="KQ971338">
    <property type="protein sequence ID" value="KYB27965.1"/>
    <property type="molecule type" value="Genomic_DNA"/>
</dbReference>
<reference evidence="11 12" key="1">
    <citation type="journal article" date="2008" name="Nature">
        <title>The genome of the model beetle and pest Tribolium castaneum.</title>
        <authorList>
            <consortium name="Tribolium Genome Sequencing Consortium"/>
            <person name="Richards S."/>
            <person name="Gibbs R.A."/>
            <person name="Weinstock G.M."/>
            <person name="Brown S.J."/>
            <person name="Denell R."/>
            <person name="Beeman R.W."/>
            <person name="Gibbs R."/>
            <person name="Beeman R.W."/>
            <person name="Brown S.J."/>
            <person name="Bucher G."/>
            <person name="Friedrich M."/>
            <person name="Grimmelikhuijzen C.J."/>
            <person name="Klingler M."/>
            <person name="Lorenzen M."/>
            <person name="Richards S."/>
            <person name="Roth S."/>
            <person name="Schroder R."/>
            <person name="Tautz D."/>
            <person name="Zdobnov E.M."/>
            <person name="Muzny D."/>
            <person name="Gibbs R.A."/>
            <person name="Weinstock G.M."/>
            <person name="Attaway T."/>
            <person name="Bell S."/>
            <person name="Buhay C.J."/>
            <person name="Chandrabose M.N."/>
            <person name="Chavez D."/>
            <person name="Clerk-Blankenburg K.P."/>
            <person name="Cree A."/>
            <person name="Dao M."/>
            <person name="Davis C."/>
            <person name="Chacko J."/>
            <person name="Dinh H."/>
            <person name="Dugan-Rocha S."/>
            <person name="Fowler G."/>
            <person name="Garner T.T."/>
            <person name="Garnes J."/>
            <person name="Gnirke A."/>
            <person name="Hawes A."/>
            <person name="Hernandez J."/>
            <person name="Hines S."/>
            <person name="Holder M."/>
            <person name="Hume J."/>
            <person name="Jhangiani S.N."/>
            <person name="Joshi V."/>
            <person name="Khan Z.M."/>
            <person name="Jackson L."/>
            <person name="Kovar C."/>
            <person name="Kowis A."/>
            <person name="Lee S."/>
            <person name="Lewis L.R."/>
            <person name="Margolis J."/>
            <person name="Morgan M."/>
            <person name="Nazareth L.V."/>
            <person name="Nguyen N."/>
            <person name="Okwuonu G."/>
            <person name="Parker D."/>
            <person name="Richards S."/>
            <person name="Ruiz S.J."/>
            <person name="Santibanez J."/>
            <person name="Savard J."/>
            <person name="Scherer S.E."/>
            <person name="Schneider B."/>
            <person name="Sodergren E."/>
            <person name="Tautz D."/>
            <person name="Vattahil S."/>
            <person name="Villasana D."/>
            <person name="White C.S."/>
            <person name="Wright R."/>
            <person name="Park Y."/>
            <person name="Beeman R.W."/>
            <person name="Lord J."/>
            <person name="Oppert B."/>
            <person name="Lorenzen M."/>
            <person name="Brown S."/>
            <person name="Wang L."/>
            <person name="Savard J."/>
            <person name="Tautz D."/>
            <person name="Richards S."/>
            <person name="Weinstock G."/>
            <person name="Gibbs R.A."/>
            <person name="Liu Y."/>
            <person name="Worley K."/>
            <person name="Weinstock G."/>
            <person name="Elsik C.G."/>
            <person name="Reese J.T."/>
            <person name="Elhaik E."/>
            <person name="Landan G."/>
            <person name="Graur D."/>
            <person name="Arensburger P."/>
            <person name="Atkinson P."/>
            <person name="Beeman R.W."/>
            <person name="Beidler J."/>
            <person name="Brown S.J."/>
            <person name="Demuth J.P."/>
            <person name="Drury D.W."/>
            <person name="Du Y.Z."/>
            <person name="Fujiwara H."/>
            <person name="Lorenzen M."/>
            <person name="Maselli V."/>
            <person name="Osanai M."/>
            <person name="Park Y."/>
            <person name="Robertson H.M."/>
            <person name="Tu Z."/>
            <person name="Wang J.J."/>
            <person name="Wang S."/>
            <person name="Richards S."/>
            <person name="Song H."/>
            <person name="Zhang L."/>
            <person name="Sodergren E."/>
            <person name="Werner D."/>
            <person name="Stanke M."/>
            <person name="Morgenstern B."/>
            <person name="Solovyev V."/>
            <person name="Kosarev P."/>
            <person name="Brown G."/>
            <person name="Chen H.C."/>
            <person name="Ermolaeva O."/>
            <person name="Hlavina W."/>
            <person name="Kapustin Y."/>
            <person name="Kiryutin B."/>
            <person name="Kitts P."/>
            <person name="Maglott D."/>
            <person name="Pruitt K."/>
            <person name="Sapojnikov V."/>
            <person name="Souvorov A."/>
            <person name="Mackey A.J."/>
            <person name="Waterhouse R.M."/>
            <person name="Wyder S."/>
            <person name="Zdobnov E.M."/>
            <person name="Zdobnov E.M."/>
            <person name="Wyder S."/>
            <person name="Kriventseva E.V."/>
            <person name="Kadowaki T."/>
            <person name="Bork P."/>
            <person name="Aranda M."/>
            <person name="Bao R."/>
            <person name="Beermann A."/>
            <person name="Berns N."/>
            <person name="Bolognesi R."/>
            <person name="Bonneton F."/>
            <person name="Bopp D."/>
            <person name="Brown S.J."/>
            <person name="Bucher G."/>
            <person name="Butts T."/>
            <person name="Chaumot A."/>
            <person name="Denell R.E."/>
            <person name="Ferrier D.E."/>
            <person name="Friedrich M."/>
            <person name="Gordon C.M."/>
            <person name="Jindra M."/>
            <person name="Klingler M."/>
            <person name="Lan Q."/>
            <person name="Lattorff H.M."/>
            <person name="Laudet V."/>
            <person name="von Levetsow C."/>
            <person name="Liu Z."/>
            <person name="Lutz R."/>
            <person name="Lynch J.A."/>
            <person name="da Fonseca R.N."/>
            <person name="Posnien N."/>
            <person name="Reuter R."/>
            <person name="Roth S."/>
            <person name="Savard J."/>
            <person name="Schinko J.B."/>
            <person name="Schmitt C."/>
            <person name="Schoppmeier M."/>
            <person name="Schroder R."/>
            <person name="Shippy T.D."/>
            <person name="Simonnet F."/>
            <person name="Marques-Souza H."/>
            <person name="Tautz D."/>
            <person name="Tomoyasu Y."/>
            <person name="Trauner J."/>
            <person name="Van der Zee M."/>
            <person name="Vervoort M."/>
            <person name="Wittkopp N."/>
            <person name="Wimmer E.A."/>
            <person name="Yang X."/>
            <person name="Jones A.K."/>
            <person name="Sattelle D.B."/>
            <person name="Ebert P.R."/>
            <person name="Nelson D."/>
            <person name="Scott J.G."/>
            <person name="Beeman R.W."/>
            <person name="Muthukrishnan S."/>
            <person name="Kramer K.J."/>
            <person name="Arakane Y."/>
            <person name="Beeman R.W."/>
            <person name="Zhu Q."/>
            <person name="Hogenkamp D."/>
            <person name="Dixit R."/>
            <person name="Oppert B."/>
            <person name="Jiang H."/>
            <person name="Zou Z."/>
            <person name="Marshall J."/>
            <person name="Elpidina E."/>
            <person name="Vinokurov K."/>
            <person name="Oppert C."/>
            <person name="Zou Z."/>
            <person name="Evans J."/>
            <person name="Lu Z."/>
            <person name="Zhao P."/>
            <person name="Sumathipala N."/>
            <person name="Altincicek B."/>
            <person name="Vilcinskas A."/>
            <person name="Williams M."/>
            <person name="Hultmark D."/>
            <person name="Hetru C."/>
            <person name="Jiang H."/>
            <person name="Grimmelikhuijzen C.J."/>
            <person name="Hauser F."/>
            <person name="Cazzamali G."/>
            <person name="Williamson M."/>
            <person name="Park Y."/>
            <person name="Li B."/>
            <person name="Tanaka Y."/>
            <person name="Predel R."/>
            <person name="Neupert S."/>
            <person name="Schachtner J."/>
            <person name="Verleyen P."/>
            <person name="Raible F."/>
            <person name="Bork P."/>
            <person name="Friedrich M."/>
            <person name="Walden K.K."/>
            <person name="Robertson H.M."/>
            <person name="Angeli S."/>
            <person name="Foret S."/>
            <person name="Bucher G."/>
            <person name="Schuetz S."/>
            <person name="Maleszka R."/>
            <person name="Wimmer E.A."/>
            <person name="Beeman R.W."/>
            <person name="Lorenzen M."/>
            <person name="Tomoyasu Y."/>
            <person name="Miller S.C."/>
            <person name="Grossmann D."/>
            <person name="Bucher G."/>
        </authorList>
    </citation>
    <scope>NUCLEOTIDE SEQUENCE [LARGE SCALE GENOMIC DNA]</scope>
    <source>
        <strain evidence="11 12">Georgia GA2</strain>
    </source>
</reference>
<evidence type="ECO:0000256" key="4">
    <source>
        <dbReference type="ARBA" id="ARBA00022729"/>
    </source>
</evidence>
<keyword evidence="2" id="KW-0336">GPI-anchor</keyword>
<evidence type="ECO:0000256" key="5">
    <source>
        <dbReference type="ARBA" id="ARBA00022989"/>
    </source>
</evidence>
<dbReference type="GO" id="GO:0098552">
    <property type="term" value="C:side of membrane"/>
    <property type="evidence" value="ECO:0007669"/>
    <property type="project" value="UniProtKB-KW"/>
</dbReference>
<dbReference type="OrthoDB" id="9988013at2759"/>
<reference evidence="11" key="4">
    <citation type="submission" date="2014-11" db="EMBL/GenBank/DDBJ databases">
        <title>Tools and pipelines for BioNano data: molecule assembly pipeline and FASTA super scaffolding tool.</title>
        <authorList>
            <person name="Shelton J.M."/>
            <person name="Herndon N."/>
            <person name="Coleman C."/>
            <person name="Lu N."/>
            <person name="Brown S.J."/>
        </authorList>
    </citation>
    <scope>NUCLEOTIDE SEQUENCE</scope>
    <source>
        <strain evidence="11">Georgia GA2</strain>
    </source>
</reference>
<keyword evidence="12" id="KW-1185">Reference proteome</keyword>
<evidence type="ECO:0000313" key="11">
    <source>
        <dbReference type="EMBL" id="KYB27965.1"/>
    </source>
</evidence>
<keyword evidence="8" id="KW-0449">Lipoprotein</keyword>
<evidence type="ECO:0000256" key="1">
    <source>
        <dbReference type="ARBA" id="ARBA00004589"/>
    </source>
</evidence>
<evidence type="ECO:0000256" key="9">
    <source>
        <dbReference type="SAM" id="SignalP"/>
    </source>
</evidence>
<evidence type="ECO:0000313" key="10">
    <source>
        <dbReference type="EMBL" id="AFS64713.1"/>
    </source>
</evidence>
<dbReference type="PANTHER" id="PTHR33562:SF22">
    <property type="entry name" value="PROTEIN QUIVER"/>
    <property type="match status" value="1"/>
</dbReference>
<evidence type="ECO:0000256" key="3">
    <source>
        <dbReference type="ARBA" id="ARBA00022692"/>
    </source>
</evidence>
<accession>J9ZZN6</accession>
<keyword evidence="6" id="KW-0472">Membrane</keyword>
<evidence type="ECO:0000313" key="12">
    <source>
        <dbReference type="Proteomes" id="UP000007266"/>
    </source>
</evidence>
<dbReference type="InParanoid" id="J9ZZN6"/>
<dbReference type="AlphaFoldDB" id="J9ZZN6"/>
<dbReference type="InterPro" id="IPR050975">
    <property type="entry name" value="Sleep_regulator"/>
</dbReference>
<keyword evidence="3" id="KW-0812">Transmembrane</keyword>
<comment type="subcellular location">
    <subcellularLocation>
        <location evidence="1">Membrane</location>
        <topology evidence="1">Lipid-anchor</topology>
        <topology evidence="1">GPI-anchor</topology>
    </subcellularLocation>
</comment>
<sequence>MGLFRSILLSVSFIFLIFTPKLTNGILKRCFVCRSRGELGSCKDPFTVNVTQIDLEKGVEAVPCASGWCGKLLETENPLKEEYGVATERMCLRRGPSDSEDRCAYVKWNFRRVLMCFCRGDLCNASNRLTVNLPVLLTSCILTRLILRFL</sequence>
<dbReference type="Pfam" id="PF17064">
    <property type="entry name" value="QVR"/>
    <property type="match status" value="1"/>
</dbReference>
<protein>
    <submittedName>
        <fullName evidence="10">Retroactive</fullName>
    </submittedName>
</protein>
<organism evidence="10">
    <name type="scientific">Tribolium castaneum</name>
    <name type="common">Red flour beetle</name>
    <dbReference type="NCBI Taxonomy" id="7070"/>
    <lineage>
        <taxon>Eukaryota</taxon>
        <taxon>Metazoa</taxon>
        <taxon>Ecdysozoa</taxon>
        <taxon>Arthropoda</taxon>
        <taxon>Hexapoda</taxon>
        <taxon>Insecta</taxon>
        <taxon>Pterygota</taxon>
        <taxon>Neoptera</taxon>
        <taxon>Endopterygota</taxon>
        <taxon>Coleoptera</taxon>
        <taxon>Polyphaga</taxon>
        <taxon>Cucujiformia</taxon>
        <taxon>Tenebrionidae</taxon>
        <taxon>Tenebrionidae incertae sedis</taxon>
        <taxon>Tribolium</taxon>
    </lineage>
</organism>
<keyword evidence="5" id="KW-1133">Transmembrane helix</keyword>